<dbReference type="RefSeq" id="XP_001441007.1">
    <property type="nucleotide sequence ID" value="XM_001440970.1"/>
</dbReference>
<dbReference type="PANTHER" id="PTHR12537:SF12">
    <property type="entry name" value="MATERNAL PROTEIN PUMILIO"/>
    <property type="match status" value="1"/>
</dbReference>
<dbReference type="InterPro" id="IPR011989">
    <property type="entry name" value="ARM-like"/>
</dbReference>
<dbReference type="OrthoDB" id="668540at2759"/>
<feature type="repeat" description="Pumilio" evidence="2">
    <location>
        <begin position="365"/>
        <end position="408"/>
    </location>
</feature>
<feature type="domain" description="PUM-HD" evidence="3">
    <location>
        <begin position="88"/>
        <end position="436"/>
    </location>
</feature>
<dbReference type="InterPro" id="IPR016024">
    <property type="entry name" value="ARM-type_fold"/>
</dbReference>
<organism evidence="4 5">
    <name type="scientific">Paramecium tetraurelia</name>
    <dbReference type="NCBI Taxonomy" id="5888"/>
    <lineage>
        <taxon>Eukaryota</taxon>
        <taxon>Sar</taxon>
        <taxon>Alveolata</taxon>
        <taxon>Ciliophora</taxon>
        <taxon>Intramacronucleata</taxon>
        <taxon>Oligohymenophorea</taxon>
        <taxon>Peniculida</taxon>
        <taxon>Parameciidae</taxon>
        <taxon>Paramecium</taxon>
    </lineage>
</organism>
<feature type="repeat" description="Pumilio" evidence="2">
    <location>
        <begin position="147"/>
        <end position="182"/>
    </location>
</feature>
<reference evidence="4 5" key="1">
    <citation type="journal article" date="2006" name="Nature">
        <title>Global trends of whole-genome duplications revealed by the ciliate Paramecium tetraurelia.</title>
        <authorList>
            <consortium name="Genoscope"/>
            <person name="Aury J.-M."/>
            <person name="Jaillon O."/>
            <person name="Duret L."/>
            <person name="Noel B."/>
            <person name="Jubin C."/>
            <person name="Porcel B.M."/>
            <person name="Segurens B."/>
            <person name="Daubin V."/>
            <person name="Anthouard V."/>
            <person name="Aiach N."/>
            <person name="Arnaiz O."/>
            <person name="Billaut A."/>
            <person name="Beisson J."/>
            <person name="Blanc I."/>
            <person name="Bouhouche K."/>
            <person name="Camara F."/>
            <person name="Duharcourt S."/>
            <person name="Guigo R."/>
            <person name="Gogendeau D."/>
            <person name="Katinka M."/>
            <person name="Keller A.-M."/>
            <person name="Kissmehl R."/>
            <person name="Klotz C."/>
            <person name="Koll F."/>
            <person name="Le Moue A."/>
            <person name="Lepere C."/>
            <person name="Malinsky S."/>
            <person name="Nowacki M."/>
            <person name="Nowak J.K."/>
            <person name="Plattner H."/>
            <person name="Poulain J."/>
            <person name="Ruiz F."/>
            <person name="Serrano V."/>
            <person name="Zagulski M."/>
            <person name="Dessen P."/>
            <person name="Betermier M."/>
            <person name="Weissenbach J."/>
            <person name="Scarpelli C."/>
            <person name="Schachter V."/>
            <person name="Sperling L."/>
            <person name="Meyer E."/>
            <person name="Cohen J."/>
            <person name="Wincker P."/>
        </authorList>
    </citation>
    <scope>NUCLEOTIDE SEQUENCE [LARGE SCALE GENOMIC DNA]</scope>
    <source>
        <strain evidence="4 5">Stock d4-2</strain>
    </source>
</reference>
<dbReference type="Proteomes" id="UP000000600">
    <property type="component" value="Unassembled WGS sequence"/>
</dbReference>
<dbReference type="Pfam" id="PF00806">
    <property type="entry name" value="PUF"/>
    <property type="match status" value="8"/>
</dbReference>
<sequence length="443" mass="50783">MFQDPEEKDMIGDLLNGISNPHALLDSFEAEKTKKSYSNNRPPALEIKQYQKASPVYQPKVYSPQVQHKANSYDLDLRLTKIPVQQSAPNSALKAKSYECMTQFIPEEETSLEGDLISKCKDQNGARSIQKQFQEGSVAIKDLIFSRLEKGFVSLSKDVFGNYVIQNLLENGTQLQQQKMLIILQPHTQQLAFHQYGCRVLQRLLQNSHKTPEFKVLFDSIKGKVRDLVIDQHGNHVVQKLIQLMEGDVSLWVLDGVEGQISKLVTNSFGCRIIQKAISISNNHAERQMSVLQEIMKISQELCTSQYGNYIIQQLLKDGPEVIQIEIQQIIMDKIEEYSLNKFGSNVVDCAIKCSNNKFKLKIMELLLSQKNHPVLFVSLSKNAYGNYVVQNFLKFSDSEIQKEFYLKITNNQQLLQEIQQSQFGQYVYQMLTQKLELEAFKL</sequence>
<dbReference type="STRING" id="5888.A0CS43"/>
<dbReference type="GeneID" id="5026792"/>
<evidence type="ECO:0000256" key="2">
    <source>
        <dbReference type="PROSITE-ProRule" id="PRU00317"/>
    </source>
</evidence>
<dbReference type="InterPro" id="IPR033133">
    <property type="entry name" value="PUM-HD"/>
</dbReference>
<dbReference type="PROSITE" id="PS50303">
    <property type="entry name" value="PUM_HD"/>
    <property type="match status" value="1"/>
</dbReference>
<dbReference type="PROSITE" id="PS50302">
    <property type="entry name" value="PUM"/>
    <property type="match status" value="6"/>
</dbReference>
<dbReference type="KEGG" id="ptm:GSPATT00009882001"/>
<dbReference type="SMART" id="SM00025">
    <property type="entry name" value="Pumilio"/>
    <property type="match status" value="8"/>
</dbReference>
<evidence type="ECO:0000313" key="5">
    <source>
        <dbReference type="Proteomes" id="UP000000600"/>
    </source>
</evidence>
<feature type="repeat" description="Pumilio" evidence="2">
    <location>
        <begin position="294"/>
        <end position="333"/>
    </location>
</feature>
<dbReference type="Gene3D" id="1.25.10.10">
    <property type="entry name" value="Leucine-rich Repeat Variant"/>
    <property type="match status" value="1"/>
</dbReference>
<proteinExistence type="predicted"/>
<keyword evidence="5" id="KW-1185">Reference proteome</keyword>
<dbReference type="PANTHER" id="PTHR12537">
    <property type="entry name" value="RNA BINDING PROTEIN PUMILIO-RELATED"/>
    <property type="match status" value="1"/>
</dbReference>
<evidence type="ECO:0000259" key="3">
    <source>
        <dbReference type="PROSITE" id="PS50303"/>
    </source>
</evidence>
<dbReference type="SUPFAM" id="SSF48371">
    <property type="entry name" value="ARM repeat"/>
    <property type="match status" value="1"/>
</dbReference>
<feature type="repeat" description="Pumilio" evidence="2">
    <location>
        <begin position="183"/>
        <end position="219"/>
    </location>
</feature>
<dbReference type="GO" id="GO:0003729">
    <property type="term" value="F:mRNA binding"/>
    <property type="evidence" value="ECO:0000318"/>
    <property type="project" value="GO_Central"/>
</dbReference>
<name>A0CS43_PARTE</name>
<keyword evidence="1" id="KW-0677">Repeat</keyword>
<dbReference type="eggNOG" id="KOG1488">
    <property type="taxonomic scope" value="Eukaryota"/>
</dbReference>
<dbReference type="GO" id="GO:0010608">
    <property type="term" value="P:post-transcriptional regulation of gene expression"/>
    <property type="evidence" value="ECO:0000318"/>
    <property type="project" value="GO_Central"/>
</dbReference>
<protein>
    <recommendedName>
        <fullName evidence="3">PUM-HD domain-containing protein</fullName>
    </recommendedName>
</protein>
<dbReference type="EMBL" id="CT868163">
    <property type="protein sequence ID" value="CAK73610.1"/>
    <property type="molecule type" value="Genomic_DNA"/>
</dbReference>
<dbReference type="OMA" id="SKHMYGC"/>
<accession>A0CS43</accession>
<dbReference type="HOGENOM" id="CLU_004017_8_1_1"/>
<evidence type="ECO:0000313" key="4">
    <source>
        <dbReference type="EMBL" id="CAK73610.1"/>
    </source>
</evidence>
<dbReference type="AlphaFoldDB" id="A0CS43"/>
<gene>
    <name evidence="4" type="ORF">GSPATT00009882001</name>
</gene>
<feature type="repeat" description="Pumilio" evidence="2">
    <location>
        <begin position="256"/>
        <end position="293"/>
    </location>
</feature>
<evidence type="ECO:0000256" key="1">
    <source>
        <dbReference type="ARBA" id="ARBA00022737"/>
    </source>
</evidence>
<feature type="repeat" description="Pumilio" evidence="2">
    <location>
        <begin position="220"/>
        <end position="255"/>
    </location>
</feature>
<dbReference type="GO" id="GO:0005737">
    <property type="term" value="C:cytoplasm"/>
    <property type="evidence" value="ECO:0000318"/>
    <property type="project" value="GO_Central"/>
</dbReference>
<dbReference type="InParanoid" id="A0CS43"/>
<dbReference type="InterPro" id="IPR001313">
    <property type="entry name" value="Pumilio_RNA-bd_rpt"/>
</dbReference>